<dbReference type="AlphaFoldDB" id="A0A9P4K255"/>
<organism evidence="1 2">
    <name type="scientific">Lojkania enalia</name>
    <dbReference type="NCBI Taxonomy" id="147567"/>
    <lineage>
        <taxon>Eukaryota</taxon>
        <taxon>Fungi</taxon>
        <taxon>Dikarya</taxon>
        <taxon>Ascomycota</taxon>
        <taxon>Pezizomycotina</taxon>
        <taxon>Dothideomycetes</taxon>
        <taxon>Pleosporomycetidae</taxon>
        <taxon>Pleosporales</taxon>
        <taxon>Pleosporales incertae sedis</taxon>
        <taxon>Lojkania</taxon>
    </lineage>
</organism>
<proteinExistence type="predicted"/>
<sequence length="112" mass="12424">MLKCCLGLTSILLPSRPPRSIKRPSIKIDPLTALGVASNIIQIVDFSTRVISRTHEIYKANGGRVDTHTILDDKTKNLSELCAELKNFTLSSHFDGTTVDAQLIRLIDECEM</sequence>
<evidence type="ECO:0000313" key="1">
    <source>
        <dbReference type="EMBL" id="KAF2260075.1"/>
    </source>
</evidence>
<accession>A0A9P4K255</accession>
<evidence type="ECO:0000313" key="2">
    <source>
        <dbReference type="Proteomes" id="UP000800093"/>
    </source>
</evidence>
<protein>
    <submittedName>
        <fullName evidence="1">Uncharacterized protein</fullName>
    </submittedName>
</protein>
<reference evidence="2" key="1">
    <citation type="journal article" date="2020" name="Stud. Mycol.">
        <title>101 Dothideomycetes genomes: A test case for predicting lifestyles and emergence of pathogens.</title>
        <authorList>
            <person name="Haridas S."/>
            <person name="Albert R."/>
            <person name="Binder M."/>
            <person name="Bloem J."/>
            <person name="LaButti K."/>
            <person name="Salamov A."/>
            <person name="Andreopoulos B."/>
            <person name="Baker S."/>
            <person name="Barry K."/>
            <person name="Bills G."/>
            <person name="Bluhm B."/>
            <person name="Cannon C."/>
            <person name="Castanera R."/>
            <person name="Culley D."/>
            <person name="Daum C."/>
            <person name="Ezra D."/>
            <person name="Gonzalez J."/>
            <person name="Henrissat B."/>
            <person name="Kuo A."/>
            <person name="Liang C."/>
            <person name="Lipzen A."/>
            <person name="Lutzoni F."/>
            <person name="Magnuson J."/>
            <person name="Mondo S."/>
            <person name="Nolan M."/>
            <person name="Ohm R."/>
            <person name="Pangilinan J."/>
            <person name="Park H.-J."/>
            <person name="Ramirez L."/>
            <person name="Alfaro M."/>
            <person name="Sun H."/>
            <person name="Tritt A."/>
            <person name="Yoshinaga Y."/>
            <person name="Zwiers L.-H."/>
            <person name="Turgeon B."/>
            <person name="Goodwin S."/>
            <person name="Spatafora J."/>
            <person name="Crous P."/>
            <person name="Grigoriev I."/>
        </authorList>
    </citation>
    <scope>NUCLEOTIDE SEQUENCE [LARGE SCALE GENOMIC DNA]</scope>
    <source>
        <strain evidence="2">CBS 304.66</strain>
    </source>
</reference>
<dbReference type="Proteomes" id="UP000800093">
    <property type="component" value="Unassembled WGS sequence"/>
</dbReference>
<dbReference type="EMBL" id="ML986690">
    <property type="protein sequence ID" value="KAF2260075.1"/>
    <property type="molecule type" value="Genomic_DNA"/>
</dbReference>
<gene>
    <name evidence="1" type="ORF">CC78DRAFT_40841</name>
</gene>
<name>A0A9P4K255_9PLEO</name>
<keyword evidence="2" id="KW-1185">Reference proteome</keyword>
<comment type="caution">
    <text evidence="1">The sequence shown here is derived from an EMBL/GenBank/DDBJ whole genome shotgun (WGS) entry which is preliminary data.</text>
</comment>
<dbReference type="OrthoDB" id="3558752at2759"/>